<dbReference type="PANTHER" id="PTHR43280:SF29">
    <property type="entry name" value="ARAC-FAMILY TRANSCRIPTIONAL REGULATOR"/>
    <property type="match status" value="1"/>
</dbReference>
<keyword evidence="1" id="KW-0805">Transcription regulation</keyword>
<keyword evidence="7" id="KW-1185">Reference proteome</keyword>
<organism evidence="6 7">
    <name type="scientific">Aquirufa rosea</name>
    <dbReference type="NCBI Taxonomy" id="2509241"/>
    <lineage>
        <taxon>Bacteria</taxon>
        <taxon>Pseudomonadati</taxon>
        <taxon>Bacteroidota</taxon>
        <taxon>Cytophagia</taxon>
        <taxon>Cytophagales</taxon>
        <taxon>Flectobacillaceae</taxon>
        <taxon>Aquirufa</taxon>
    </lineage>
</organism>
<comment type="caution">
    <text evidence="6">The sequence shown here is derived from an EMBL/GenBank/DDBJ whole genome shotgun (WGS) entry which is preliminary data.</text>
</comment>
<feature type="transmembrane region" description="Helical" evidence="4">
    <location>
        <begin position="415"/>
        <end position="439"/>
    </location>
</feature>
<dbReference type="Proteomes" id="UP000289455">
    <property type="component" value="Unassembled WGS sequence"/>
</dbReference>
<dbReference type="Gene3D" id="1.10.10.60">
    <property type="entry name" value="Homeodomain-like"/>
    <property type="match status" value="2"/>
</dbReference>
<dbReference type="OrthoDB" id="5492415at2"/>
<feature type="transmembrane region" description="Helical" evidence="4">
    <location>
        <begin position="459"/>
        <end position="476"/>
    </location>
</feature>
<feature type="transmembrane region" description="Helical" evidence="4">
    <location>
        <begin position="334"/>
        <end position="354"/>
    </location>
</feature>
<sequence length="635" mass="73921">MKRLTFLFILWLASIVALGQRKLELIAPTQKLLPKGDFYLAADFNNWDPGDPRLQFKKKADGNYELTIPDSVHVFEFKITQGTWHLVEGTMDGNVSANRRYDDKNLGASKNYIIQLLGWEKKATYRIIVNKIPAATPFDAKLYVTGNFNNWNPKDENYQLIQHTDGSYRTTILSELTEIQFKITRGNWASVECYGNGKARPNRKIDRTEKVQWNPRDIEHKINIDVENWEDLTGIFNFFDLYSLFLLFASFNGILLMIAIPTIQNSNWAANRWLILLIGIISVMLLLKVIASDRGIAQTFPKLLLLPDFIVFAFAPLYHLYIEKLLFKSTDFKVKWRWIYLPILLQVMVYLPYFNLDYDTFRYSQLNNELSFQILFLVVGISGIIWNFIQWNKFRKILDIYLEKSKISSSFEENLSYLSITQIIYLACIVLGIMALLIYTMGYVLDEDLTLLSSQIVDFIWIVFASSPFFLGYYAIHQPEIFKISQKHNILDSEMEIDLNMPVQSGANYGLETKEHVKDELAEKIMEMMEKDKPYLNPKLTLNDLAHQLNVSPHVMSKTLNDSFQKNFFDFINTYRTKEFKEKLDDPKFQNYTFLAVAYEAGFNSKTAFNRSFKRVTGQSPSEYLQSIQPSENVI</sequence>
<evidence type="ECO:0000313" key="6">
    <source>
        <dbReference type="EMBL" id="RXK46537.1"/>
    </source>
</evidence>
<dbReference type="RefSeq" id="WP_129027993.1">
    <property type="nucleotide sequence ID" value="NZ_SDHY01000009.1"/>
</dbReference>
<protein>
    <submittedName>
        <fullName evidence="6">Helix-turn-helix domain-containing protein</fullName>
    </submittedName>
</protein>
<keyword evidence="2" id="KW-0238">DNA-binding</keyword>
<proteinExistence type="predicted"/>
<keyword evidence="4" id="KW-0812">Transmembrane</keyword>
<dbReference type="SUPFAM" id="SSF46689">
    <property type="entry name" value="Homeodomain-like"/>
    <property type="match status" value="1"/>
</dbReference>
<dbReference type="SMART" id="SM00342">
    <property type="entry name" value="HTH_ARAC"/>
    <property type="match status" value="1"/>
</dbReference>
<keyword evidence="4" id="KW-1133">Transmembrane helix</keyword>
<evidence type="ECO:0000259" key="5">
    <source>
        <dbReference type="PROSITE" id="PS01124"/>
    </source>
</evidence>
<feature type="domain" description="HTH araC/xylS-type" evidence="5">
    <location>
        <begin position="523"/>
        <end position="627"/>
    </location>
</feature>
<keyword evidence="3" id="KW-0804">Transcription</keyword>
<evidence type="ECO:0000256" key="1">
    <source>
        <dbReference type="ARBA" id="ARBA00023015"/>
    </source>
</evidence>
<dbReference type="PANTHER" id="PTHR43280">
    <property type="entry name" value="ARAC-FAMILY TRANSCRIPTIONAL REGULATOR"/>
    <property type="match status" value="1"/>
</dbReference>
<evidence type="ECO:0000256" key="3">
    <source>
        <dbReference type="ARBA" id="ARBA00023163"/>
    </source>
</evidence>
<gene>
    <name evidence="6" type="ORF">ESB04_11985</name>
</gene>
<dbReference type="InterPro" id="IPR009057">
    <property type="entry name" value="Homeodomain-like_sf"/>
</dbReference>
<accession>A0A4Q1BX09</accession>
<dbReference type="InterPro" id="IPR018060">
    <property type="entry name" value="HTH_AraC"/>
</dbReference>
<reference evidence="6 7" key="1">
    <citation type="submission" date="2019-01" db="EMBL/GenBank/DDBJ databases">
        <title>Cytophagaceae bacterium strain CAR-16.</title>
        <authorList>
            <person name="Chen W.-M."/>
        </authorList>
    </citation>
    <scope>NUCLEOTIDE SEQUENCE [LARGE SCALE GENOMIC DNA]</scope>
    <source>
        <strain evidence="6 7">CAR-16</strain>
    </source>
</reference>
<dbReference type="GO" id="GO:0003700">
    <property type="term" value="F:DNA-binding transcription factor activity"/>
    <property type="evidence" value="ECO:0007669"/>
    <property type="project" value="InterPro"/>
</dbReference>
<dbReference type="EMBL" id="SDHY01000009">
    <property type="protein sequence ID" value="RXK46537.1"/>
    <property type="molecule type" value="Genomic_DNA"/>
</dbReference>
<feature type="transmembrane region" description="Helical" evidence="4">
    <location>
        <begin position="374"/>
        <end position="394"/>
    </location>
</feature>
<dbReference type="AlphaFoldDB" id="A0A4Q1BX09"/>
<name>A0A4Q1BX09_9BACT</name>
<evidence type="ECO:0000313" key="7">
    <source>
        <dbReference type="Proteomes" id="UP000289455"/>
    </source>
</evidence>
<dbReference type="InterPro" id="IPR013783">
    <property type="entry name" value="Ig-like_fold"/>
</dbReference>
<dbReference type="GO" id="GO:0043565">
    <property type="term" value="F:sequence-specific DNA binding"/>
    <property type="evidence" value="ECO:0007669"/>
    <property type="project" value="InterPro"/>
</dbReference>
<dbReference type="PROSITE" id="PS01124">
    <property type="entry name" value="HTH_ARAC_FAMILY_2"/>
    <property type="match status" value="1"/>
</dbReference>
<dbReference type="Pfam" id="PF12833">
    <property type="entry name" value="HTH_18"/>
    <property type="match status" value="1"/>
</dbReference>
<feature type="transmembrane region" description="Helical" evidence="4">
    <location>
        <begin position="303"/>
        <end position="322"/>
    </location>
</feature>
<evidence type="ECO:0000256" key="4">
    <source>
        <dbReference type="SAM" id="Phobius"/>
    </source>
</evidence>
<evidence type="ECO:0000256" key="2">
    <source>
        <dbReference type="ARBA" id="ARBA00023125"/>
    </source>
</evidence>
<keyword evidence="4" id="KW-0472">Membrane</keyword>
<feature type="transmembrane region" description="Helical" evidence="4">
    <location>
        <begin position="241"/>
        <end position="261"/>
    </location>
</feature>
<dbReference type="Gene3D" id="2.60.40.10">
    <property type="entry name" value="Immunoglobulins"/>
    <property type="match status" value="1"/>
</dbReference>
<feature type="transmembrane region" description="Helical" evidence="4">
    <location>
        <begin position="273"/>
        <end position="291"/>
    </location>
</feature>